<evidence type="ECO:0000313" key="2">
    <source>
        <dbReference type="EMBL" id="RQW64363.1"/>
    </source>
</evidence>
<comment type="caution">
    <text evidence="2">The sequence shown here is derived from an EMBL/GenBank/DDBJ whole genome shotgun (WGS) entry which is preliminary data.</text>
</comment>
<dbReference type="OrthoDB" id="9812192at2"/>
<keyword evidence="2" id="KW-0560">Oxidoreductase</keyword>
<gene>
    <name evidence="2" type="ORF">EES38_07235</name>
</gene>
<dbReference type="InterPro" id="IPR011008">
    <property type="entry name" value="Dimeric_a/b-barrel"/>
</dbReference>
<dbReference type="PANTHER" id="PTHR33336">
    <property type="entry name" value="QUINOL MONOOXYGENASE YGIN-RELATED"/>
    <property type="match status" value="1"/>
</dbReference>
<dbReference type="AlphaFoldDB" id="A0A3N9TKJ0"/>
<keyword evidence="3" id="KW-1185">Reference proteome</keyword>
<dbReference type="SUPFAM" id="SSF54909">
    <property type="entry name" value="Dimeric alpha+beta barrel"/>
    <property type="match status" value="1"/>
</dbReference>
<dbReference type="Pfam" id="PF03992">
    <property type="entry name" value="ABM"/>
    <property type="match status" value="1"/>
</dbReference>
<dbReference type="Gene3D" id="3.30.70.100">
    <property type="match status" value="1"/>
</dbReference>
<dbReference type="PROSITE" id="PS51725">
    <property type="entry name" value="ABM"/>
    <property type="match status" value="1"/>
</dbReference>
<dbReference type="PANTHER" id="PTHR33336:SF15">
    <property type="entry name" value="ABM DOMAIN-CONTAINING PROTEIN"/>
    <property type="match status" value="1"/>
</dbReference>
<dbReference type="InterPro" id="IPR007138">
    <property type="entry name" value="ABM_dom"/>
</dbReference>
<protein>
    <submittedName>
        <fullName evidence="2">Antibiotic biosynthesis monooxygenase</fullName>
    </submittedName>
</protein>
<dbReference type="Proteomes" id="UP000281112">
    <property type="component" value="Unassembled WGS sequence"/>
</dbReference>
<reference evidence="2 3" key="1">
    <citation type="submission" date="2018-11" db="EMBL/GenBank/DDBJ databases">
        <title>Vibrio LJC006 sp. nov., isolated from seawater during the bloom of the enteromorpha.</title>
        <authorList>
            <person name="Liang J."/>
        </authorList>
    </citation>
    <scope>NUCLEOTIDE SEQUENCE [LARGE SCALE GENOMIC DNA]</scope>
    <source>
        <strain evidence="2 3">LJC006</strain>
    </source>
</reference>
<sequence>MLTIMATLKVKPEYLSEYLLLAKELTRETFGKRKGCLAYSFLQQRDNPTQFVLYEQWDSQDTLNHHIQWLIEKLGPAKPDGFLPQKLMDMYQDGHVNYYRVME</sequence>
<dbReference type="RefSeq" id="WP_124936483.1">
    <property type="nucleotide sequence ID" value="NZ_RJVQ01000002.1"/>
</dbReference>
<evidence type="ECO:0000313" key="3">
    <source>
        <dbReference type="Proteomes" id="UP000281112"/>
    </source>
</evidence>
<name>A0A3N9TKJ0_9VIBR</name>
<proteinExistence type="predicted"/>
<dbReference type="GO" id="GO:0004497">
    <property type="term" value="F:monooxygenase activity"/>
    <property type="evidence" value="ECO:0007669"/>
    <property type="project" value="UniProtKB-KW"/>
</dbReference>
<dbReference type="EMBL" id="RJVQ01000002">
    <property type="protein sequence ID" value="RQW64363.1"/>
    <property type="molecule type" value="Genomic_DNA"/>
</dbReference>
<keyword evidence="2" id="KW-0503">Monooxygenase</keyword>
<dbReference type="InterPro" id="IPR050744">
    <property type="entry name" value="AI-2_Isomerase_LsrG"/>
</dbReference>
<organism evidence="2 3">
    <name type="scientific">Vibrio viridaestus</name>
    <dbReference type="NCBI Taxonomy" id="2487322"/>
    <lineage>
        <taxon>Bacteria</taxon>
        <taxon>Pseudomonadati</taxon>
        <taxon>Pseudomonadota</taxon>
        <taxon>Gammaproteobacteria</taxon>
        <taxon>Vibrionales</taxon>
        <taxon>Vibrionaceae</taxon>
        <taxon>Vibrio</taxon>
    </lineage>
</organism>
<evidence type="ECO:0000259" key="1">
    <source>
        <dbReference type="PROSITE" id="PS51725"/>
    </source>
</evidence>
<accession>A0A3N9TKJ0</accession>
<feature type="domain" description="ABM" evidence="1">
    <location>
        <begin position="2"/>
        <end position="96"/>
    </location>
</feature>